<dbReference type="RefSeq" id="WP_074604699.1">
    <property type="nucleotide sequence ID" value="NZ_FNGY01000001.1"/>
</dbReference>
<accession>A0A1G9KWZ7</accession>
<gene>
    <name evidence="1" type="ORF">SAMN05421820_101697</name>
</gene>
<dbReference type="Pfam" id="PF09844">
    <property type="entry name" value="DUF2071"/>
    <property type="match status" value="1"/>
</dbReference>
<dbReference type="OrthoDB" id="5492672at2"/>
<evidence type="ECO:0000313" key="2">
    <source>
        <dbReference type="Proteomes" id="UP000183200"/>
    </source>
</evidence>
<dbReference type="STRING" id="430522.BFS30_25735"/>
<dbReference type="Proteomes" id="UP000183200">
    <property type="component" value="Unassembled WGS sequence"/>
</dbReference>
<name>A0A1G9KWZ7_9SPHI</name>
<evidence type="ECO:0000313" key="1">
    <source>
        <dbReference type="EMBL" id="SDL54231.1"/>
    </source>
</evidence>
<sequence length="239" mass="27033">MKIPTIHGNIERRILINYTADPEVIRQLLPFPFRPKIYKDKAIAGICLIRLKNIKPKGFPDLIGVSSENGAHRIAVEWDEGGEVREGVYIPRRDTSLMLNTIVGGWLFPGVHHLAKFTVREADGQYHIDFVSADQTGVSIDATETDQLNENSIFRTLDNASHFFEKGALGYSPNKNGFDGLKLQTYRWEMRPLSVSKVSSSFFEDQDIFPEGSVVFDHALLMTEIEHEWHSAPTPAHNK</sequence>
<dbReference type="AlphaFoldDB" id="A0A1G9KWZ7"/>
<keyword evidence="2" id="KW-1185">Reference proteome</keyword>
<dbReference type="InterPro" id="IPR018644">
    <property type="entry name" value="DUF2071"/>
</dbReference>
<reference evidence="2" key="1">
    <citation type="submission" date="2016-10" db="EMBL/GenBank/DDBJ databases">
        <authorList>
            <person name="Varghese N."/>
            <person name="Submissions S."/>
        </authorList>
    </citation>
    <scope>NUCLEOTIDE SEQUENCE [LARGE SCALE GENOMIC DNA]</scope>
    <source>
        <strain evidence="2">DSM 19110</strain>
    </source>
</reference>
<dbReference type="EMBL" id="FNGY01000001">
    <property type="protein sequence ID" value="SDL54231.1"/>
    <property type="molecule type" value="Genomic_DNA"/>
</dbReference>
<organism evidence="1 2">
    <name type="scientific">Pedobacter steynii</name>
    <dbReference type="NCBI Taxonomy" id="430522"/>
    <lineage>
        <taxon>Bacteria</taxon>
        <taxon>Pseudomonadati</taxon>
        <taxon>Bacteroidota</taxon>
        <taxon>Sphingobacteriia</taxon>
        <taxon>Sphingobacteriales</taxon>
        <taxon>Sphingobacteriaceae</taxon>
        <taxon>Pedobacter</taxon>
    </lineage>
</organism>
<proteinExistence type="predicted"/>
<protein>
    <submittedName>
        <fullName evidence="1">Uncharacterized conserved protein (COG2071)</fullName>
    </submittedName>
</protein>